<dbReference type="GO" id="GO:0016301">
    <property type="term" value="F:kinase activity"/>
    <property type="evidence" value="ECO:0007669"/>
    <property type="project" value="UniProtKB-KW"/>
</dbReference>
<gene>
    <name evidence="6" type="ORF">EEB11_17260</name>
</gene>
<feature type="domain" description="Carbohydrate kinase FGGY N-terminal" evidence="4">
    <location>
        <begin position="5"/>
        <end position="249"/>
    </location>
</feature>
<accession>A0ABY2KHL0</accession>
<name>A0ABY2KHL0_9RHOB</name>
<evidence type="ECO:0000313" key="7">
    <source>
        <dbReference type="Proteomes" id="UP000297741"/>
    </source>
</evidence>
<dbReference type="PANTHER" id="PTHR43095:SF3">
    <property type="entry name" value="L-XYLULOSE_3-KETO-L-GULONATE KINASE"/>
    <property type="match status" value="1"/>
</dbReference>
<dbReference type="EMBL" id="RPEM01000015">
    <property type="protein sequence ID" value="TGD41783.1"/>
    <property type="molecule type" value="Genomic_DNA"/>
</dbReference>
<dbReference type="Proteomes" id="UP000297741">
    <property type="component" value="Unassembled WGS sequence"/>
</dbReference>
<dbReference type="InterPro" id="IPR018484">
    <property type="entry name" value="FGGY_N"/>
</dbReference>
<reference evidence="6 7" key="1">
    <citation type="submission" date="2018-11" db="EMBL/GenBank/DDBJ databases">
        <title>Tabrizicola sp. isolated from sediment of alpine lake.</title>
        <authorList>
            <person name="Liu Z."/>
        </authorList>
    </citation>
    <scope>NUCLEOTIDE SEQUENCE [LARGE SCALE GENOMIC DNA]</scope>
    <source>
        <strain evidence="6 7">DRYC-M-16</strain>
    </source>
</reference>
<dbReference type="InterPro" id="IPR000577">
    <property type="entry name" value="Carb_kinase_FGGY"/>
</dbReference>
<dbReference type="InterPro" id="IPR043129">
    <property type="entry name" value="ATPase_NBD"/>
</dbReference>
<dbReference type="RefSeq" id="WP_135433472.1">
    <property type="nucleotide sequence ID" value="NZ_RPEM01000015.1"/>
</dbReference>
<comment type="similarity">
    <text evidence="1">Belongs to the FGGY kinase family.</text>
</comment>
<keyword evidence="7" id="KW-1185">Reference proteome</keyword>
<dbReference type="PIRSF" id="PIRSF000538">
    <property type="entry name" value="GlpK"/>
    <property type="match status" value="1"/>
</dbReference>
<dbReference type="SUPFAM" id="SSF53067">
    <property type="entry name" value="Actin-like ATPase domain"/>
    <property type="match status" value="2"/>
</dbReference>
<evidence type="ECO:0000256" key="3">
    <source>
        <dbReference type="ARBA" id="ARBA00022777"/>
    </source>
</evidence>
<evidence type="ECO:0000313" key="6">
    <source>
        <dbReference type="EMBL" id="TGD41783.1"/>
    </source>
</evidence>
<protein>
    <submittedName>
        <fullName evidence="6">Carbohydrate kinase</fullName>
    </submittedName>
</protein>
<dbReference type="Gene3D" id="3.30.420.40">
    <property type="match status" value="2"/>
</dbReference>
<feature type="domain" description="Carbohydrate kinase FGGY C-terminal" evidence="5">
    <location>
        <begin position="295"/>
        <end position="453"/>
    </location>
</feature>
<organism evidence="6 7">
    <name type="scientific">Pseudotabrizicola sediminis</name>
    <dbReference type="NCBI Taxonomy" id="2486418"/>
    <lineage>
        <taxon>Bacteria</taxon>
        <taxon>Pseudomonadati</taxon>
        <taxon>Pseudomonadota</taxon>
        <taxon>Alphaproteobacteria</taxon>
        <taxon>Rhodobacterales</taxon>
        <taxon>Paracoccaceae</taxon>
        <taxon>Pseudotabrizicola</taxon>
    </lineage>
</organism>
<dbReference type="InterPro" id="IPR050406">
    <property type="entry name" value="FGGY_Carb_Kinase"/>
</dbReference>
<dbReference type="PANTHER" id="PTHR43095">
    <property type="entry name" value="SUGAR KINASE"/>
    <property type="match status" value="1"/>
</dbReference>
<evidence type="ECO:0000259" key="4">
    <source>
        <dbReference type="Pfam" id="PF00370"/>
    </source>
</evidence>
<proteinExistence type="inferred from homology"/>
<dbReference type="InterPro" id="IPR018485">
    <property type="entry name" value="FGGY_C"/>
</dbReference>
<sequence length="516" mass="54252">MTDLFVGLDAGTSTIKAVAFDLTGQTVAMAQRRNLHDVGPDGAVTQDMRRTWDDCTAVLRGLGAKVPDFADRIAAIGVTGQGDGCWIIDGAGDPVGPGWLWLDARAAGLVAGLRGGEAEAVHFRTTGTALTSCQQGPQLMWMQAHAPDLLVRAATAFHCKDWLFFRMTGVRATDPCEACFSFGDFRTRAYDDGVIDALGLGILRHLLPPILDGVRTVLPLTAAAAAETGLRTGTPVSLGYLDAVCTGLGAGILEGGQGFGCTILGSTGVHMKGMRVEDVTLPAQPTGYVMVMPIPGMVAQMQTNMAGTLNLDWMLGLAEGLLKGLDQPVPDLIERLDGWLGDANRGPLYHPYISAAGERGPFVDAHARAGFIGLTTEHRFVDLVGAVAEGLGLAARDCYSAMGGVPPEVRLTGGAARSVALRRIMAAALGVPVRPSSREEAGAAGAAMIGAVAVGAFPDIPAAVDSWVSPCLGLALEPDDAARTRQDRRFSHYLQARRTLAPLWTTMANDSERNER</sequence>
<comment type="caution">
    <text evidence="6">The sequence shown here is derived from an EMBL/GenBank/DDBJ whole genome shotgun (WGS) entry which is preliminary data.</text>
</comment>
<keyword evidence="2" id="KW-0808">Transferase</keyword>
<evidence type="ECO:0000259" key="5">
    <source>
        <dbReference type="Pfam" id="PF02782"/>
    </source>
</evidence>
<keyword evidence="3 6" id="KW-0418">Kinase</keyword>
<evidence type="ECO:0000256" key="1">
    <source>
        <dbReference type="ARBA" id="ARBA00009156"/>
    </source>
</evidence>
<evidence type="ECO:0000256" key="2">
    <source>
        <dbReference type="ARBA" id="ARBA00022679"/>
    </source>
</evidence>
<dbReference type="Pfam" id="PF00370">
    <property type="entry name" value="FGGY_N"/>
    <property type="match status" value="1"/>
</dbReference>
<dbReference type="Pfam" id="PF02782">
    <property type="entry name" value="FGGY_C"/>
    <property type="match status" value="1"/>
</dbReference>